<dbReference type="GO" id="GO:0008270">
    <property type="term" value="F:zinc ion binding"/>
    <property type="evidence" value="ECO:0007669"/>
    <property type="project" value="UniProtKB-KW"/>
</dbReference>
<protein>
    <recommendedName>
        <fullName evidence="20">DNA polymerase</fullName>
        <ecNumber evidence="20">2.7.7.7</ecNumber>
    </recommendedName>
</protein>
<dbReference type="SUPFAM" id="SSF56672">
    <property type="entry name" value="DNA/RNA polymerases"/>
    <property type="match status" value="1"/>
</dbReference>
<dbReference type="PANTHER" id="PTHR45812:SF1">
    <property type="entry name" value="DNA POLYMERASE ZETA CATALYTIC SUBUNIT"/>
    <property type="match status" value="1"/>
</dbReference>
<evidence type="ECO:0000256" key="11">
    <source>
        <dbReference type="ARBA" id="ARBA00022833"/>
    </source>
</evidence>
<dbReference type="InterPro" id="IPR017964">
    <property type="entry name" value="DNA-dir_DNA_pol_B_CS"/>
</dbReference>
<dbReference type="InterPro" id="IPR023211">
    <property type="entry name" value="DNA_pol_palm_dom_sf"/>
</dbReference>
<dbReference type="Pfam" id="PF00136">
    <property type="entry name" value="DNA_pol_B"/>
    <property type="match status" value="1"/>
</dbReference>
<feature type="region of interest" description="Disordered" evidence="21">
    <location>
        <begin position="468"/>
        <end position="651"/>
    </location>
</feature>
<feature type="domain" description="DNA-directed DNA polymerase family B exonuclease" evidence="23">
    <location>
        <begin position="1143"/>
        <end position="1322"/>
    </location>
</feature>
<evidence type="ECO:0000256" key="13">
    <source>
        <dbReference type="ARBA" id="ARBA00023004"/>
    </source>
</evidence>
<dbReference type="CDD" id="cd05534">
    <property type="entry name" value="POLBc_zeta"/>
    <property type="match status" value="1"/>
</dbReference>
<feature type="domain" description="DNA polymerase zeta catalytic subunit N-terminal" evidence="26">
    <location>
        <begin position="43"/>
        <end position="80"/>
    </location>
</feature>
<evidence type="ECO:0000256" key="19">
    <source>
        <dbReference type="ARBA" id="ARBA00066055"/>
    </source>
</evidence>
<dbReference type="InterPro" id="IPR043502">
    <property type="entry name" value="DNA/RNA_pol_sf"/>
</dbReference>
<dbReference type="PROSITE" id="PS00116">
    <property type="entry name" value="DNA_POLYMERASE_B"/>
    <property type="match status" value="1"/>
</dbReference>
<dbReference type="Gene3D" id="3.30.420.10">
    <property type="entry name" value="Ribonuclease H-like superfamily/Ribonuclease H"/>
    <property type="match status" value="1"/>
</dbReference>
<sequence length="1969" mass="219421">MEQSDPPAAPTDAAPSAQTVPLDDCFIRFRLSAIDFVPSVDRSQFDNRRSPFCKGEMYTVPVIRIFGATDRGQRVCAHVHGAFPYVYVEYKGKLDPTSVSDYIRRFGAALNRAMGLALPSKHKKGQPTQYVAFIVLCKGIPFYGYHVGYVPYLKIYIVHPRHKTRLSEVLRSGAVLGTPFDVFEAHVPFLLQFMLDANLFGCGWVEVGKCLFREDVPDHVPSPSDDYNPPSCSGPYAFRTYSTLTVPAVRLHPPVEEGGPAKTSYMRLELDLPVSAILNRRRLTARDLHHDFIEMLHPERVERGKNVRSVRELWEDEQRRRAARGESGPYDLVDKEPREWDERPKDAPIWKREPEFRAKVQSQLDDDLRKYRERVGPKGRSRPDFATYVDEKERVIEGTQSFWMDRIRTAFEQVDAIYVERFIEDESKNYPFGAWAVRGFGLDVTEAQEATWLHAGRPEDVNIGRLQASQAASKSTRLKRRPQDQVGGSDDEGMEADTDLDDDLEDGEHGAHPGAGPPATQAEALAQARRRTDRAQLRARETSVEEGEWERIPEEARDEEDDGFWGMGAGTDRLASDVSGAEDDERDETVSPASRRGSERPATVSPVKTAGKAPLTPAKRARDLAEQPEQSPTPKRPKAEESLAAVEALARQTGSFGQQAASFLPYTTSKSPTKPASQFLQALQRGRVSPATGPNTHDQAPGARTPSSRSKRNPFSSPAKGVAVRMARRRSAHDPPSLATDDREDTSLFTFHSPISRESSTAQLPPPGRQLHSSPSKALIDYSSPNMRSSAPPLEHFLQSSPSSDEDVREPSPLPPQPVRNGMTPSQVLAESADLPEGALDEEYQPTPTQPDDGPSQLPPHLRTSPKRETSPSPARKENGLSGTESPRPVRATASPAAPESKSLTLLADSSPDASSPEKAAEPPQPTKRVQFAAGSPIPRCESSGTSVESLQPPVLAKSSNTTAESDETTGASRHISASMLAPRLDVPLAQRTFMFAEAPPTSYQAESTMEAYGRAKVVYKDPHYSNPADVPRRDREYGGKRFRLRGSTMRFLPAFKHYSAGSAPRSDDLAPKAPRPAQIQTWEFSSAPPSSELALQWLEQHETSAKKPRFDPVKSQIEGPTQKNGSDKFQAIKGAASQREKQHMAVLTMELHVNTRGTLLPDPQHDAIQAIFYCLQSDNEDLDANGRAENTHVGVIAVGNKDTLRIVGITDYDIHVVEDERTLIDTFVEWVRYDWDPECLGGYEVHHASWGYLLERAEAEYGWNLVPELGRVRVLDTGRFGDAQSDRWGYNQSSVLNFTGRHVLPIWRILKADNKFQQYSFEHIAFHVLGVRDWYTSDDPAKVARVFNYYRNRVEMDIEMLDAAEIVDQSCESARVFGVDFHSVRTRGSQFKVESVMFKISKPESFMLLSPNRVQVGRQNAAECQPLIMEPQSAFYKGPLLVMDFQSLYPSVMIAYNYCYSQVPTSIDPHATCLGRVNTFKGSNKFGVSEINLPEGNLHLLREHITVSPNGMMFVKPEIRKSLLAKMLSELLDTRVMVKSSMKAVQQDRALTKLLNARQLALKFLANVTYGYTSATFSGRMPAVEIADAIVQTGRETLERAKETIEAVKDWGAKVVYGDTDSLFIYLPGKSKDEAFRIGDEIAERVTSLNPRPIKLKFEKVYLPSVLLAKKRYVGFKYEYKAQKDPDFDAKGIETVRRDGIAATQKMQETCLKILFRTSDLSLVKSVCQRQWKKLIAGEVSPQDFVIAKAVKLGSYAEGRLPPPGAAVATRAMLDDPRAEPEYGERVPYLMFQAEPGQPQVHRAISPEEFLADPRLRLDATHYIERMMIPPLERIFNLVGADVKAWYREMGKSKRIHKVTLQKSGAKPIMLEEHFTSDRCIACQGPGGNGGLCAACLAHPSETIYSLAARKHALLSRRHALHKICVSCSANPAFEVIACNSTDCPNHYARVRNDNELAKVVDAASLQF</sequence>
<feature type="compositionally biased region" description="Polar residues" evidence="21">
    <location>
        <begin position="665"/>
        <end position="681"/>
    </location>
</feature>
<dbReference type="Pfam" id="PF24055">
    <property type="entry name" value="POL3_N"/>
    <property type="match status" value="1"/>
</dbReference>
<gene>
    <name evidence="27" type="primary">REV3</name>
    <name evidence="27" type="ORF">C6P46_003794</name>
</gene>
<comment type="catalytic activity">
    <reaction evidence="18 20">
        <text>DNA(n) + a 2'-deoxyribonucleoside 5'-triphosphate = DNA(n+1) + diphosphate</text>
        <dbReference type="Rhea" id="RHEA:22508"/>
        <dbReference type="Rhea" id="RHEA-COMP:17339"/>
        <dbReference type="Rhea" id="RHEA-COMP:17340"/>
        <dbReference type="ChEBI" id="CHEBI:33019"/>
        <dbReference type="ChEBI" id="CHEBI:61560"/>
        <dbReference type="ChEBI" id="CHEBI:173112"/>
        <dbReference type="EC" id="2.7.7.7"/>
    </reaction>
</comment>
<evidence type="ECO:0000256" key="12">
    <source>
        <dbReference type="ARBA" id="ARBA00022932"/>
    </source>
</evidence>
<dbReference type="OrthoDB" id="2414538at2759"/>
<dbReference type="Pfam" id="PF03104">
    <property type="entry name" value="DNA_pol_B_exo1"/>
    <property type="match status" value="1"/>
</dbReference>
<feature type="region of interest" description="Disordered" evidence="21">
    <location>
        <begin position="665"/>
        <end position="978"/>
    </location>
</feature>
<keyword evidence="15 20" id="KW-0238">DNA-binding</keyword>
<feature type="domain" description="C4-type zinc-finger of DNA polymerase delta" evidence="24">
    <location>
        <begin position="1881"/>
        <end position="1951"/>
    </location>
</feature>
<dbReference type="PRINTS" id="PR00106">
    <property type="entry name" value="DNAPOLB"/>
</dbReference>
<evidence type="ECO:0000256" key="3">
    <source>
        <dbReference type="ARBA" id="ARBA00005755"/>
    </source>
</evidence>
<evidence type="ECO:0000259" key="25">
    <source>
        <dbReference type="Pfam" id="PF24055"/>
    </source>
</evidence>
<dbReference type="FunFam" id="1.10.287.690:FF:000002">
    <property type="entry name" value="DNA polymerase zeta"/>
    <property type="match status" value="1"/>
</dbReference>
<dbReference type="CDD" id="cd05778">
    <property type="entry name" value="DNA_polB_zeta_exo"/>
    <property type="match status" value="1"/>
</dbReference>
<dbReference type="Gene3D" id="3.90.1600.10">
    <property type="entry name" value="Palm domain of DNA polymerase"/>
    <property type="match status" value="1"/>
</dbReference>
<reference evidence="27 28" key="1">
    <citation type="submission" date="2020-11" db="EMBL/GenBank/DDBJ databases">
        <title>Kefir isolates.</title>
        <authorList>
            <person name="Marcisauskas S."/>
            <person name="Kim Y."/>
            <person name="Blasche S."/>
        </authorList>
    </citation>
    <scope>NUCLEOTIDE SEQUENCE [LARGE SCALE GENOMIC DNA]</scope>
    <source>
        <strain evidence="27 28">KR</strain>
    </source>
</reference>
<dbReference type="Gene3D" id="1.10.287.690">
    <property type="entry name" value="Helix hairpin bin"/>
    <property type="match status" value="1"/>
</dbReference>
<organism evidence="27 28">
    <name type="scientific">Rhodotorula mucilaginosa</name>
    <name type="common">Yeast</name>
    <name type="synonym">Rhodotorula rubra</name>
    <dbReference type="NCBI Taxonomy" id="5537"/>
    <lineage>
        <taxon>Eukaryota</taxon>
        <taxon>Fungi</taxon>
        <taxon>Dikarya</taxon>
        <taxon>Basidiomycota</taxon>
        <taxon>Pucciniomycotina</taxon>
        <taxon>Microbotryomycetes</taxon>
        <taxon>Sporidiobolales</taxon>
        <taxon>Sporidiobolaceae</taxon>
        <taxon>Rhodotorula</taxon>
    </lineage>
</organism>
<evidence type="ECO:0000256" key="8">
    <source>
        <dbReference type="ARBA" id="ARBA00022723"/>
    </source>
</evidence>
<evidence type="ECO:0000256" key="2">
    <source>
        <dbReference type="ARBA" id="ARBA00004123"/>
    </source>
</evidence>
<comment type="subunit">
    <text evidence="19">Forms DNA polymerase zeta with REV7.</text>
</comment>
<dbReference type="Proteomes" id="UP000777482">
    <property type="component" value="Unassembled WGS sequence"/>
</dbReference>
<evidence type="ECO:0000256" key="1">
    <source>
        <dbReference type="ARBA" id="ARBA00001966"/>
    </source>
</evidence>
<dbReference type="InterPro" id="IPR006172">
    <property type="entry name" value="DNA-dir_DNA_pol_B"/>
</dbReference>
<evidence type="ECO:0000256" key="5">
    <source>
        <dbReference type="ARBA" id="ARBA00022679"/>
    </source>
</evidence>
<feature type="compositionally biased region" description="Polar residues" evidence="21">
    <location>
        <begin position="705"/>
        <end position="716"/>
    </location>
</feature>
<evidence type="ECO:0000259" key="22">
    <source>
        <dbReference type="Pfam" id="PF00136"/>
    </source>
</evidence>
<dbReference type="GO" id="GO:0051539">
    <property type="term" value="F:4 iron, 4 sulfur cluster binding"/>
    <property type="evidence" value="ECO:0007669"/>
    <property type="project" value="UniProtKB-KW"/>
</dbReference>
<keyword evidence="8 20" id="KW-0479">Metal-binding</keyword>
<dbReference type="InterPro" id="IPR025687">
    <property type="entry name" value="Znf-C4pol"/>
</dbReference>
<dbReference type="Pfam" id="PF24065">
    <property type="entry name" value="REV3_N"/>
    <property type="match status" value="1"/>
</dbReference>
<dbReference type="GO" id="GO:0000724">
    <property type="term" value="P:double-strand break repair via homologous recombination"/>
    <property type="evidence" value="ECO:0007669"/>
    <property type="project" value="TreeGrafter"/>
</dbReference>
<dbReference type="Gene3D" id="3.30.342.10">
    <property type="entry name" value="DNA Polymerase, chain B, domain 1"/>
    <property type="match status" value="1"/>
</dbReference>
<dbReference type="InterPro" id="IPR006133">
    <property type="entry name" value="DNA-dir_DNA_pol_B_exonuc"/>
</dbReference>
<evidence type="ECO:0000256" key="21">
    <source>
        <dbReference type="SAM" id="MobiDB-lite"/>
    </source>
</evidence>
<evidence type="ECO:0000313" key="27">
    <source>
        <dbReference type="EMBL" id="KAG0661692.1"/>
    </source>
</evidence>
<accession>A0A9P7B6N1</accession>
<evidence type="ECO:0000256" key="9">
    <source>
        <dbReference type="ARBA" id="ARBA00022763"/>
    </source>
</evidence>
<dbReference type="GO" id="GO:0006260">
    <property type="term" value="P:DNA replication"/>
    <property type="evidence" value="ECO:0007669"/>
    <property type="project" value="UniProtKB-KW"/>
</dbReference>
<evidence type="ECO:0000256" key="4">
    <source>
        <dbReference type="ARBA" id="ARBA00022485"/>
    </source>
</evidence>
<dbReference type="EMBL" id="PUHQ01000032">
    <property type="protein sequence ID" value="KAG0661692.1"/>
    <property type="molecule type" value="Genomic_DNA"/>
</dbReference>
<evidence type="ECO:0000256" key="6">
    <source>
        <dbReference type="ARBA" id="ARBA00022695"/>
    </source>
</evidence>
<dbReference type="GO" id="GO:0016035">
    <property type="term" value="C:zeta DNA polymerase complex"/>
    <property type="evidence" value="ECO:0007669"/>
    <property type="project" value="InterPro"/>
</dbReference>
<evidence type="ECO:0000259" key="26">
    <source>
        <dbReference type="Pfam" id="PF24065"/>
    </source>
</evidence>
<keyword evidence="16" id="KW-0234">DNA repair</keyword>
<keyword evidence="6 20" id="KW-0548">Nucleotidyltransferase</keyword>
<feature type="compositionally biased region" description="Basic and acidic residues" evidence="21">
    <location>
        <begin position="866"/>
        <end position="879"/>
    </location>
</feature>
<evidence type="ECO:0000256" key="10">
    <source>
        <dbReference type="ARBA" id="ARBA00022771"/>
    </source>
</evidence>
<dbReference type="GO" id="GO:0005634">
    <property type="term" value="C:nucleus"/>
    <property type="evidence" value="ECO:0007669"/>
    <property type="project" value="UniProtKB-SubCell"/>
</dbReference>
<keyword evidence="14 20" id="KW-0411">Iron-sulfur</keyword>
<evidence type="ECO:0000256" key="17">
    <source>
        <dbReference type="ARBA" id="ARBA00023242"/>
    </source>
</evidence>
<feature type="domain" description="DNA-directed DNA polymerase family B multifunctional" evidence="22">
    <location>
        <begin position="1381"/>
        <end position="1838"/>
    </location>
</feature>
<evidence type="ECO:0000256" key="20">
    <source>
        <dbReference type="RuleBase" id="RU000442"/>
    </source>
</evidence>
<dbReference type="InterPro" id="IPR042087">
    <property type="entry name" value="DNA_pol_B_thumb"/>
</dbReference>
<feature type="compositionally biased region" description="Basic and acidic residues" evidence="21">
    <location>
        <begin position="533"/>
        <end position="555"/>
    </location>
</feature>
<feature type="region of interest" description="Disordered" evidence="21">
    <location>
        <begin position="1105"/>
        <end position="1128"/>
    </location>
</feature>
<evidence type="ECO:0000256" key="14">
    <source>
        <dbReference type="ARBA" id="ARBA00023014"/>
    </source>
</evidence>
<dbReference type="GO" id="GO:0042276">
    <property type="term" value="P:error-prone translesion synthesis"/>
    <property type="evidence" value="ECO:0007669"/>
    <property type="project" value="TreeGrafter"/>
</dbReference>
<comment type="caution">
    <text evidence="27">The sequence shown here is derived from an EMBL/GenBank/DDBJ whole genome shotgun (WGS) entry which is preliminary data.</text>
</comment>
<dbReference type="Gene3D" id="1.10.132.60">
    <property type="entry name" value="DNA polymerase family B, C-terminal domain"/>
    <property type="match status" value="1"/>
</dbReference>
<dbReference type="SUPFAM" id="SSF53098">
    <property type="entry name" value="Ribonuclease H-like"/>
    <property type="match status" value="1"/>
</dbReference>
<keyword evidence="5 20" id="KW-0808">Transferase</keyword>
<keyword evidence="12 20" id="KW-0239">DNA-directed DNA polymerase</keyword>
<keyword evidence="10 20" id="KW-0863">Zinc-finger</keyword>
<feature type="domain" description="DNA polymerase delta/zeta catalytic subunit N-terminal" evidence="25">
    <location>
        <begin position="81"/>
        <end position="162"/>
    </location>
</feature>
<feature type="compositionally biased region" description="Low complexity" evidence="21">
    <location>
        <begin position="512"/>
        <end position="527"/>
    </location>
</feature>
<dbReference type="EC" id="2.7.7.7" evidence="20"/>
<evidence type="ECO:0000256" key="18">
    <source>
        <dbReference type="ARBA" id="ARBA00049244"/>
    </source>
</evidence>
<dbReference type="GO" id="GO:0000166">
    <property type="term" value="F:nucleotide binding"/>
    <property type="evidence" value="ECO:0007669"/>
    <property type="project" value="InterPro"/>
</dbReference>
<comment type="subcellular location">
    <subcellularLocation>
        <location evidence="2 20">Nucleus</location>
    </subcellularLocation>
</comment>
<proteinExistence type="inferred from homology"/>
<dbReference type="GO" id="GO:0003677">
    <property type="term" value="F:DNA binding"/>
    <property type="evidence" value="ECO:0007669"/>
    <property type="project" value="UniProtKB-KW"/>
</dbReference>
<feature type="compositionally biased region" description="Polar residues" evidence="21">
    <location>
        <begin position="958"/>
        <end position="972"/>
    </location>
</feature>
<keyword evidence="7 20" id="KW-0235">DNA replication</keyword>
<dbReference type="Pfam" id="PF14260">
    <property type="entry name" value="zf-C4pol"/>
    <property type="match status" value="1"/>
</dbReference>
<feature type="compositionally biased region" description="Acidic residues" evidence="21">
    <location>
        <begin position="489"/>
        <end position="506"/>
    </location>
</feature>
<dbReference type="InterPro" id="IPR030559">
    <property type="entry name" value="PolZ_Rev3"/>
</dbReference>
<comment type="similarity">
    <text evidence="3 20">Belongs to the DNA polymerase type-B family.</text>
</comment>
<dbReference type="InterPro" id="IPR056435">
    <property type="entry name" value="DPOD/Z_N"/>
</dbReference>
<keyword evidence="13 20" id="KW-0408">Iron</keyword>
<keyword evidence="28" id="KW-1185">Reference proteome</keyword>
<dbReference type="InterPro" id="IPR056447">
    <property type="entry name" value="REV3_N"/>
</dbReference>
<evidence type="ECO:0000259" key="23">
    <source>
        <dbReference type="Pfam" id="PF03104"/>
    </source>
</evidence>
<dbReference type="FunFam" id="3.30.342.10:FF:000018">
    <property type="entry name" value="DNA polymerase"/>
    <property type="match status" value="1"/>
</dbReference>
<comment type="cofactor">
    <cofactor evidence="1 20">
        <name>[4Fe-4S] cluster</name>
        <dbReference type="ChEBI" id="CHEBI:49883"/>
    </cofactor>
</comment>
<dbReference type="GO" id="GO:0003887">
    <property type="term" value="F:DNA-directed DNA polymerase activity"/>
    <property type="evidence" value="ECO:0007669"/>
    <property type="project" value="UniProtKB-KW"/>
</dbReference>
<keyword evidence="9" id="KW-0227">DNA damage</keyword>
<dbReference type="InterPro" id="IPR006134">
    <property type="entry name" value="DNA-dir_DNA_pol_B_multi_dom"/>
</dbReference>
<evidence type="ECO:0000256" key="16">
    <source>
        <dbReference type="ARBA" id="ARBA00023204"/>
    </source>
</evidence>
<keyword evidence="4 20" id="KW-0004">4Fe-4S</keyword>
<keyword evidence="17 20" id="KW-0539">Nucleus</keyword>
<dbReference type="InterPro" id="IPR036397">
    <property type="entry name" value="RNaseH_sf"/>
</dbReference>
<evidence type="ECO:0000256" key="15">
    <source>
        <dbReference type="ARBA" id="ARBA00023125"/>
    </source>
</evidence>
<name>A0A9P7B6N1_RHOMI</name>
<dbReference type="PANTHER" id="PTHR45812">
    <property type="entry name" value="DNA POLYMERASE ZETA CATALYTIC SUBUNIT"/>
    <property type="match status" value="1"/>
</dbReference>
<keyword evidence="11 20" id="KW-0862">Zinc</keyword>
<dbReference type="SMART" id="SM00486">
    <property type="entry name" value="POLBc"/>
    <property type="match status" value="1"/>
</dbReference>
<evidence type="ECO:0000259" key="24">
    <source>
        <dbReference type="Pfam" id="PF14260"/>
    </source>
</evidence>
<evidence type="ECO:0000313" key="28">
    <source>
        <dbReference type="Proteomes" id="UP000777482"/>
    </source>
</evidence>
<dbReference type="FunFam" id="1.10.132.60:FF:000007">
    <property type="entry name" value="DNA polymerase"/>
    <property type="match status" value="1"/>
</dbReference>
<evidence type="ECO:0000256" key="7">
    <source>
        <dbReference type="ARBA" id="ARBA00022705"/>
    </source>
</evidence>
<dbReference type="InterPro" id="IPR012337">
    <property type="entry name" value="RNaseH-like_sf"/>
</dbReference>